<gene>
    <name evidence="1" type="ORF">pdam_00013691</name>
</gene>
<dbReference type="Proteomes" id="UP000275408">
    <property type="component" value="Unassembled WGS sequence"/>
</dbReference>
<evidence type="ECO:0000313" key="1">
    <source>
        <dbReference type="EMBL" id="RMX54030.1"/>
    </source>
</evidence>
<reference evidence="1 2" key="1">
    <citation type="journal article" date="2018" name="Sci. Rep.">
        <title>Comparative analysis of the Pocillopora damicornis genome highlights role of immune system in coral evolution.</title>
        <authorList>
            <person name="Cunning R."/>
            <person name="Bay R.A."/>
            <person name="Gillette P."/>
            <person name="Baker A.C."/>
            <person name="Traylor-Knowles N."/>
        </authorList>
    </citation>
    <scope>NUCLEOTIDE SEQUENCE [LARGE SCALE GENOMIC DNA]</scope>
    <source>
        <strain evidence="1">RSMAS</strain>
        <tissue evidence="1">Whole animal</tissue>
    </source>
</reference>
<name>A0A3M6UK45_POCDA</name>
<organism evidence="1 2">
    <name type="scientific">Pocillopora damicornis</name>
    <name type="common">Cauliflower coral</name>
    <name type="synonym">Millepora damicornis</name>
    <dbReference type="NCBI Taxonomy" id="46731"/>
    <lineage>
        <taxon>Eukaryota</taxon>
        <taxon>Metazoa</taxon>
        <taxon>Cnidaria</taxon>
        <taxon>Anthozoa</taxon>
        <taxon>Hexacorallia</taxon>
        <taxon>Scleractinia</taxon>
        <taxon>Astrocoeniina</taxon>
        <taxon>Pocilloporidae</taxon>
        <taxon>Pocillopora</taxon>
    </lineage>
</organism>
<dbReference type="EMBL" id="RCHS01001343">
    <property type="protein sequence ID" value="RMX54030.1"/>
    <property type="molecule type" value="Genomic_DNA"/>
</dbReference>
<dbReference type="OrthoDB" id="5978609at2759"/>
<keyword evidence="2" id="KW-1185">Reference proteome</keyword>
<dbReference type="AlphaFoldDB" id="A0A3M6UK45"/>
<sequence length="128" mass="14347">MFTCVRAPPWTCSTSDWTESIKTHGLSNCSEPNFLLNGLIRGENGGLEDYIDRLEGAMCCSAPLEYKDDDLKCRNSLYSNSTGNNLHFDCYYGTFLRGFYRQGSLPATFDAITKGQCCKHRSGPSSYR</sequence>
<comment type="caution">
    <text evidence="1">The sequence shown here is derived from an EMBL/GenBank/DDBJ whole genome shotgun (WGS) entry which is preliminary data.</text>
</comment>
<feature type="non-terminal residue" evidence="1">
    <location>
        <position position="128"/>
    </location>
</feature>
<accession>A0A3M6UK45</accession>
<evidence type="ECO:0000313" key="2">
    <source>
        <dbReference type="Proteomes" id="UP000275408"/>
    </source>
</evidence>
<proteinExistence type="predicted"/>
<protein>
    <submittedName>
        <fullName evidence="1">Uncharacterized protein</fullName>
    </submittedName>
</protein>